<sequence>MTQPVEELSSGDDHANAPYDQLARLYVAGIPKSMNEAQIKPLFDQWGAVRDVMILRERSTGLSRGCAFVGYETTDEAQAAIQHLDHRVHLPNALGPLEVRFARGRHPSPGAADDVRHVVFSGASPGASESELQLLSGVVESLSLTRDPETGESKGCGVAAMGSHQDALAAVEALSGKVTLEGAAGPLTARLADPDPRARKDAEDDVDDRTVFFARVLRSATEDSVRALFSRFGRVVEVNLFRAFQVCRQALVQGPLCWVGGLRLVPL</sequence>
<dbReference type="PANTHER" id="PTHR15241">
    <property type="entry name" value="TRANSFORMER-2-RELATED"/>
    <property type="match status" value="1"/>
</dbReference>
<dbReference type="AlphaFoldDB" id="A0A0D2JLN6"/>
<evidence type="ECO:0000259" key="2">
    <source>
        <dbReference type="PROSITE" id="PS50102"/>
    </source>
</evidence>
<evidence type="ECO:0000256" key="1">
    <source>
        <dbReference type="PROSITE-ProRule" id="PRU00176"/>
    </source>
</evidence>
<dbReference type="SUPFAM" id="SSF54928">
    <property type="entry name" value="RNA-binding domain, RBD"/>
    <property type="match status" value="2"/>
</dbReference>
<name>A0A0D2JLN6_9CHLO</name>
<feature type="domain" description="RRM" evidence="2">
    <location>
        <begin position="116"/>
        <end position="194"/>
    </location>
</feature>
<dbReference type="Proteomes" id="UP000054498">
    <property type="component" value="Unassembled WGS sequence"/>
</dbReference>
<organism evidence="3 4">
    <name type="scientific">Monoraphidium neglectum</name>
    <dbReference type="NCBI Taxonomy" id="145388"/>
    <lineage>
        <taxon>Eukaryota</taxon>
        <taxon>Viridiplantae</taxon>
        <taxon>Chlorophyta</taxon>
        <taxon>core chlorophytes</taxon>
        <taxon>Chlorophyceae</taxon>
        <taxon>CS clade</taxon>
        <taxon>Sphaeropleales</taxon>
        <taxon>Selenastraceae</taxon>
        <taxon>Monoraphidium</taxon>
    </lineage>
</organism>
<dbReference type="PROSITE" id="PS50102">
    <property type="entry name" value="RRM"/>
    <property type="match status" value="2"/>
</dbReference>
<dbReference type="InterPro" id="IPR035979">
    <property type="entry name" value="RBD_domain_sf"/>
</dbReference>
<accession>A0A0D2JLN6</accession>
<gene>
    <name evidence="3" type="ORF">MNEG_7826</name>
</gene>
<dbReference type="GO" id="GO:0003723">
    <property type="term" value="F:RNA binding"/>
    <property type="evidence" value="ECO:0007669"/>
    <property type="project" value="UniProtKB-UniRule"/>
</dbReference>
<dbReference type="SMART" id="SM00360">
    <property type="entry name" value="RRM"/>
    <property type="match status" value="2"/>
</dbReference>
<proteinExistence type="predicted"/>
<reference evidence="3 4" key="1">
    <citation type="journal article" date="2013" name="BMC Genomics">
        <title>Reconstruction of the lipid metabolism for the microalga Monoraphidium neglectum from its genome sequence reveals characteristics suitable for biofuel production.</title>
        <authorList>
            <person name="Bogen C."/>
            <person name="Al-Dilaimi A."/>
            <person name="Albersmeier A."/>
            <person name="Wichmann J."/>
            <person name="Grundmann M."/>
            <person name="Rupp O."/>
            <person name="Lauersen K.J."/>
            <person name="Blifernez-Klassen O."/>
            <person name="Kalinowski J."/>
            <person name="Goesmann A."/>
            <person name="Mussgnug J.H."/>
            <person name="Kruse O."/>
        </authorList>
    </citation>
    <scope>NUCLEOTIDE SEQUENCE [LARGE SCALE GENOMIC DNA]</scope>
    <source>
        <strain evidence="3 4">SAG 48.87</strain>
    </source>
</reference>
<dbReference type="OrthoDB" id="410044at2759"/>
<evidence type="ECO:0000313" key="3">
    <source>
        <dbReference type="EMBL" id="KIZ00133.1"/>
    </source>
</evidence>
<evidence type="ECO:0000313" key="4">
    <source>
        <dbReference type="Proteomes" id="UP000054498"/>
    </source>
</evidence>
<dbReference type="RefSeq" id="XP_013899152.1">
    <property type="nucleotide sequence ID" value="XM_014043698.1"/>
</dbReference>
<keyword evidence="4" id="KW-1185">Reference proteome</keyword>
<dbReference type="InterPro" id="IPR000504">
    <property type="entry name" value="RRM_dom"/>
</dbReference>
<keyword evidence="1" id="KW-0694">RNA-binding</keyword>
<dbReference type="PANTHER" id="PTHR15241:SF304">
    <property type="entry name" value="RRM DOMAIN-CONTAINING PROTEIN"/>
    <property type="match status" value="1"/>
</dbReference>
<dbReference type="EMBL" id="KK101642">
    <property type="protein sequence ID" value="KIZ00133.1"/>
    <property type="molecule type" value="Genomic_DNA"/>
</dbReference>
<protein>
    <submittedName>
        <fullName evidence="3">CUG-BP-and ETR-3-like factor 5</fullName>
    </submittedName>
</protein>
<dbReference type="KEGG" id="mng:MNEG_7826"/>
<dbReference type="Gene3D" id="3.30.70.330">
    <property type="match status" value="3"/>
</dbReference>
<dbReference type="Pfam" id="PF00076">
    <property type="entry name" value="RRM_1"/>
    <property type="match status" value="2"/>
</dbReference>
<dbReference type="InterPro" id="IPR012677">
    <property type="entry name" value="Nucleotide-bd_a/b_plait_sf"/>
</dbReference>
<dbReference type="GeneID" id="25740702"/>
<feature type="domain" description="RRM" evidence="2">
    <location>
        <begin position="23"/>
        <end position="104"/>
    </location>
</feature>